<comment type="caution">
    <text evidence="1">The sequence shown here is derived from an EMBL/GenBank/DDBJ whole genome shotgun (WGS) entry which is preliminary data.</text>
</comment>
<keyword evidence="2" id="KW-1185">Reference proteome</keyword>
<dbReference type="OrthoDB" id="9771846at2"/>
<organism evidence="1 2">
    <name type="scientific">Fodinibius salinus</name>
    <dbReference type="NCBI Taxonomy" id="860790"/>
    <lineage>
        <taxon>Bacteria</taxon>
        <taxon>Pseudomonadati</taxon>
        <taxon>Balneolota</taxon>
        <taxon>Balneolia</taxon>
        <taxon>Balneolales</taxon>
        <taxon>Balneolaceae</taxon>
        <taxon>Fodinibius</taxon>
    </lineage>
</organism>
<protein>
    <submittedName>
        <fullName evidence="1">Uncharacterized protein</fullName>
    </submittedName>
</protein>
<sequence length="190" mass="21910">MSEENDENNILNRLRQAKQSFHKATYGEVEEHKVGSPKYFAALHGVLLGISDQKLVEALSKFGDHIRTMGEGEYNPEQGMQLIRCYAELNDELEIMLVPEVQKRFRNILKKDVEFIRMKDSDNGDLNEIADRTRMASEKQKPMLGSLDEQEQLVNYYLSKLLDYRLSTLPEEAAWDFVAQSILDHSTTKP</sequence>
<dbReference type="AlphaFoldDB" id="A0A5D3YPD0"/>
<gene>
    <name evidence="1" type="ORF">LX73_0182</name>
</gene>
<dbReference type="RefSeq" id="WP_148897581.1">
    <property type="nucleotide sequence ID" value="NZ_VNHY01000001.1"/>
</dbReference>
<proteinExistence type="predicted"/>
<name>A0A5D3YPD0_9BACT</name>
<dbReference type="EMBL" id="VNHY01000001">
    <property type="protein sequence ID" value="TYP94889.1"/>
    <property type="molecule type" value="Genomic_DNA"/>
</dbReference>
<evidence type="ECO:0000313" key="2">
    <source>
        <dbReference type="Proteomes" id="UP000324595"/>
    </source>
</evidence>
<reference evidence="1 2" key="1">
    <citation type="submission" date="2019-07" db="EMBL/GenBank/DDBJ databases">
        <title>Genomic Encyclopedia of Archaeal and Bacterial Type Strains, Phase II (KMG-II): from individual species to whole genera.</title>
        <authorList>
            <person name="Goeker M."/>
        </authorList>
    </citation>
    <scope>NUCLEOTIDE SEQUENCE [LARGE SCALE GENOMIC DNA]</scope>
    <source>
        <strain evidence="1 2">DSM 21935</strain>
    </source>
</reference>
<evidence type="ECO:0000313" key="1">
    <source>
        <dbReference type="EMBL" id="TYP94889.1"/>
    </source>
</evidence>
<accession>A0A5D3YPD0</accession>
<dbReference type="Proteomes" id="UP000324595">
    <property type="component" value="Unassembled WGS sequence"/>
</dbReference>